<evidence type="ECO:0000313" key="2">
    <source>
        <dbReference type="EMBL" id="KAJ6810986.1"/>
    </source>
</evidence>
<reference evidence="2" key="2">
    <citation type="submission" date="2023-04" db="EMBL/GenBank/DDBJ databases">
        <authorList>
            <person name="Bruccoleri R.E."/>
            <person name="Oakeley E.J."/>
            <person name="Faust A.-M."/>
            <person name="Dessus-Babus S."/>
            <person name="Altorfer M."/>
            <person name="Burckhardt D."/>
            <person name="Oertli M."/>
            <person name="Naumann U."/>
            <person name="Petersen F."/>
            <person name="Wong J."/>
        </authorList>
    </citation>
    <scope>NUCLEOTIDE SEQUENCE</scope>
    <source>
        <strain evidence="2">GSM-AAB239-AS_SAM_17_03QT</strain>
        <tissue evidence="2">Leaf</tissue>
    </source>
</reference>
<dbReference type="Proteomes" id="UP001140949">
    <property type="component" value="Unassembled WGS sequence"/>
</dbReference>
<proteinExistence type="predicted"/>
<name>A0AAX6F3P8_IRIPA</name>
<organism evidence="2 3">
    <name type="scientific">Iris pallida</name>
    <name type="common">Sweet iris</name>
    <dbReference type="NCBI Taxonomy" id="29817"/>
    <lineage>
        <taxon>Eukaryota</taxon>
        <taxon>Viridiplantae</taxon>
        <taxon>Streptophyta</taxon>
        <taxon>Embryophyta</taxon>
        <taxon>Tracheophyta</taxon>
        <taxon>Spermatophyta</taxon>
        <taxon>Magnoliopsida</taxon>
        <taxon>Liliopsida</taxon>
        <taxon>Asparagales</taxon>
        <taxon>Iridaceae</taxon>
        <taxon>Iridoideae</taxon>
        <taxon>Irideae</taxon>
        <taxon>Iris</taxon>
    </lineage>
</organism>
<evidence type="ECO:0000256" key="1">
    <source>
        <dbReference type="SAM" id="MobiDB-lite"/>
    </source>
</evidence>
<gene>
    <name evidence="2" type="ORF">M6B38_156020</name>
</gene>
<dbReference type="EMBL" id="JANAVB010032018">
    <property type="protein sequence ID" value="KAJ6810986.1"/>
    <property type="molecule type" value="Genomic_DNA"/>
</dbReference>
<reference evidence="2" key="1">
    <citation type="journal article" date="2023" name="GigaByte">
        <title>Genome assembly of the bearded iris, Iris pallida Lam.</title>
        <authorList>
            <person name="Bruccoleri R.E."/>
            <person name="Oakeley E.J."/>
            <person name="Faust A.M.E."/>
            <person name="Altorfer M."/>
            <person name="Dessus-Babus S."/>
            <person name="Burckhardt D."/>
            <person name="Oertli M."/>
            <person name="Naumann U."/>
            <person name="Petersen F."/>
            <person name="Wong J."/>
        </authorList>
    </citation>
    <scope>NUCLEOTIDE SEQUENCE</scope>
    <source>
        <strain evidence="2">GSM-AAB239-AS_SAM_17_03QT</strain>
    </source>
</reference>
<protein>
    <submittedName>
        <fullName evidence="2">Uncharacterized protein</fullName>
    </submittedName>
</protein>
<dbReference type="AlphaFoldDB" id="A0AAX6F3P8"/>
<accession>A0AAX6F3P8</accession>
<evidence type="ECO:0000313" key="3">
    <source>
        <dbReference type="Proteomes" id="UP001140949"/>
    </source>
</evidence>
<keyword evidence="3" id="KW-1185">Reference proteome</keyword>
<feature type="region of interest" description="Disordered" evidence="1">
    <location>
        <begin position="1"/>
        <end position="21"/>
    </location>
</feature>
<sequence>MPAHGREGSHSPTMALHLSSTTSRRLAAAPFHTMTGSSCDCNEEASALTTRRSFFDGDSKWTIGPAPYSFSFANCSRSL</sequence>
<comment type="caution">
    <text evidence="2">The sequence shown here is derived from an EMBL/GenBank/DDBJ whole genome shotgun (WGS) entry which is preliminary data.</text>
</comment>